<dbReference type="EMBL" id="CAJVPP010002539">
    <property type="protein sequence ID" value="CAG8603605.1"/>
    <property type="molecule type" value="Genomic_DNA"/>
</dbReference>
<name>A0A9N9CKU5_FUNMO</name>
<dbReference type="InterPro" id="IPR011009">
    <property type="entry name" value="Kinase-like_dom_sf"/>
</dbReference>
<proteinExistence type="predicted"/>
<evidence type="ECO:0000313" key="1">
    <source>
        <dbReference type="EMBL" id="CAG8603605.1"/>
    </source>
</evidence>
<protein>
    <submittedName>
        <fullName evidence="1">732_t:CDS:1</fullName>
    </submittedName>
</protein>
<accession>A0A9N9CKU5</accession>
<organism evidence="1 2">
    <name type="scientific">Funneliformis mosseae</name>
    <name type="common">Endomycorrhizal fungus</name>
    <name type="synonym">Glomus mosseae</name>
    <dbReference type="NCBI Taxonomy" id="27381"/>
    <lineage>
        <taxon>Eukaryota</taxon>
        <taxon>Fungi</taxon>
        <taxon>Fungi incertae sedis</taxon>
        <taxon>Mucoromycota</taxon>
        <taxon>Glomeromycotina</taxon>
        <taxon>Glomeromycetes</taxon>
        <taxon>Glomerales</taxon>
        <taxon>Glomeraceae</taxon>
        <taxon>Funneliformis</taxon>
    </lineage>
</organism>
<keyword evidence="2" id="KW-1185">Reference proteome</keyword>
<evidence type="ECO:0000313" key="2">
    <source>
        <dbReference type="Proteomes" id="UP000789375"/>
    </source>
</evidence>
<gene>
    <name evidence="1" type="ORF">FMOSSE_LOCUS9080</name>
</gene>
<comment type="caution">
    <text evidence="1">The sequence shown here is derived from an EMBL/GenBank/DDBJ whole genome shotgun (WGS) entry which is preliminary data.</text>
</comment>
<dbReference type="SUPFAM" id="SSF56112">
    <property type="entry name" value="Protein kinase-like (PK-like)"/>
    <property type="match status" value="1"/>
</dbReference>
<dbReference type="AlphaFoldDB" id="A0A9N9CKU5"/>
<dbReference type="Proteomes" id="UP000789375">
    <property type="component" value="Unassembled WGS sequence"/>
</dbReference>
<reference evidence="1" key="1">
    <citation type="submission" date="2021-06" db="EMBL/GenBank/DDBJ databases">
        <authorList>
            <person name="Kallberg Y."/>
            <person name="Tangrot J."/>
            <person name="Rosling A."/>
        </authorList>
    </citation>
    <scope>NUCLEOTIDE SEQUENCE</scope>
    <source>
        <strain evidence="1">87-6 pot B 2015</strain>
    </source>
</reference>
<sequence length="150" mass="17631">MNTQVLLELDSEYLKVSVNDNCSYCNKSFVEKYWCKKCDPWCIIEGWTSGNSDIDKFIKDTMYEARHKEYQGFLEWVPFDQFTDIKEISEGGFAKVFSATWIDGKTIFKKHNGGWKKLDPKPMKVALKRINGMQDMSAEVYFTFTFISFY</sequence>